<dbReference type="PRINTS" id="PR00771">
    <property type="entry name" value="ENTEROTOXINA"/>
</dbReference>
<sequence length="757" mass="83919">MIPERWALAIVVSILPWTNAGRIPTSSIKHPSISLPEFVYRGDGRSPEEIQAAGGFVPWGQPSTSEAYSIFNHEKGEERNVNSVFVSTSAKFGVARIYASRNNGVVYRIRATPNMIDVEGTMGQHYDGAIEAEFAAMGGIRWDQVHSYWKASETSSFGDTDEFGSLDNADYELISSQFEANGRYNVEKYGQSVASAGQPQLAGFHQNHPALNQEPWSTIDQTVSTHDYAKRFALSIGAPDGWLEQYPLFAATNLPQEISDKTAEGPPPLPAKKGKGKPMLEHSKESPQYVFRGSSISPERMREEGFIPPSRDYTPAAFSLTNHLNKVTNHETKMQDTVYVSTTKVFGVAGGSAKAGNWVYQIHVSPNMIGVQDSLGKYCDEALKAEFLALGGIRWSQVKGWVHLPDDYIPPGERQELTLNEGFDTLEKSPAYTLNPEYDAEFEKFTASSGAPQLAGFAVGHPALREKPWADSNPALGKSTKDYAMEFMQSIGAPQGWTDKFPMFGEDREMAEMEEKRRQEREEQEKEKKDREQREKEKKEREEKERKEREEKERKEREEKERKEREEKERKEREEEEKKEREKKAREERERQAAEAKEAAVRKAKELSSNHPEDSWLGKAFAGLAVGIASTGGGAILTSAAAGSAGQAAAIGPGILTSSEAISVSAAETQALIEDTIAEIIANLPSPPKGPIGTGPALEPALRKRASSTSRAVKTSQSGQTDDERGRRLRVIRLALRSITMDATWQGFYDACKKISA</sequence>
<dbReference type="GO" id="GO:0000226">
    <property type="term" value="P:microtubule cytoskeleton organization"/>
    <property type="evidence" value="ECO:0007669"/>
    <property type="project" value="TreeGrafter"/>
</dbReference>
<evidence type="ECO:0000256" key="4">
    <source>
        <dbReference type="ARBA" id="ARBA00023054"/>
    </source>
</evidence>
<dbReference type="EMBL" id="LAZP02000063">
    <property type="protein sequence ID" value="PFH61609.1"/>
    <property type="molecule type" value="Genomic_DNA"/>
</dbReference>
<feature type="region of interest" description="Disordered" evidence="6">
    <location>
        <begin position="684"/>
        <end position="725"/>
    </location>
</feature>
<accession>A0A2A9PJR0</accession>
<evidence type="ECO:0000256" key="1">
    <source>
        <dbReference type="ARBA" id="ARBA00022656"/>
    </source>
</evidence>
<dbReference type="OrthoDB" id="4928170at2759"/>
<feature type="region of interest" description="Disordered" evidence="6">
    <location>
        <begin position="511"/>
        <end position="615"/>
    </location>
</feature>
<feature type="compositionally biased region" description="Polar residues" evidence="6">
    <location>
        <begin position="707"/>
        <end position="720"/>
    </location>
</feature>
<reference evidence="8 9" key="1">
    <citation type="journal article" date="2015" name="BMC Genomics">
        <title>Gene expression during zombie ant biting behavior reflects the complexity underlying fungal parasitic behavioral manipulation.</title>
        <authorList>
            <person name="de Bekker C."/>
            <person name="Ohm R.A."/>
            <person name="Loreto R.G."/>
            <person name="Sebastian A."/>
            <person name="Albert I."/>
            <person name="Merrow M."/>
            <person name="Brachmann A."/>
            <person name="Hughes D.P."/>
        </authorList>
    </citation>
    <scope>NUCLEOTIDE SEQUENCE [LARGE SCALE GENOMIC DNA]</scope>
    <source>
        <strain evidence="8 9">SC16a</strain>
    </source>
</reference>
<dbReference type="PANTHER" id="PTHR15073:SF1">
    <property type="entry name" value="RETICULOCYTE-BINDING PROTEIN HOMOLOG 2A"/>
    <property type="match status" value="1"/>
</dbReference>
<dbReference type="Gene3D" id="3.90.210.10">
    <property type="entry name" value="Heat-Labile Enterotoxin, subunit A"/>
    <property type="match status" value="2"/>
</dbReference>
<name>A0A2A9PJR0_OPHUN</name>
<dbReference type="Pfam" id="PF01375">
    <property type="entry name" value="Enterotoxin_a"/>
    <property type="match status" value="2"/>
</dbReference>
<comment type="caution">
    <text evidence="8">The sequence shown here is derived from an EMBL/GenBank/DDBJ whole genome shotgun (WGS) entry which is preliminary data.</text>
</comment>
<keyword evidence="2 7" id="KW-0732">Signal</keyword>
<keyword evidence="4" id="KW-0175">Coiled coil</keyword>
<evidence type="ECO:0000256" key="6">
    <source>
        <dbReference type="SAM" id="MobiDB-lite"/>
    </source>
</evidence>
<dbReference type="PANTHER" id="PTHR15073">
    <property type="entry name" value="MICROTUBULE-ASSOCIATED PROTEIN"/>
    <property type="match status" value="1"/>
</dbReference>
<reference evidence="8 9" key="2">
    <citation type="journal article" date="2017" name="Sci. Rep.">
        <title>Ant-infecting Ophiocordyceps genomes reveal a high diversity of potential behavioral manipulation genes and a possible major role for enterotoxins.</title>
        <authorList>
            <person name="de Bekker C."/>
            <person name="Ohm R.A."/>
            <person name="Evans H.C."/>
            <person name="Brachmann A."/>
            <person name="Hughes D.P."/>
        </authorList>
    </citation>
    <scope>NUCLEOTIDE SEQUENCE [LARGE SCALE GENOMIC DNA]</scope>
    <source>
        <strain evidence="8 9">SC16a</strain>
    </source>
</reference>
<gene>
    <name evidence="8" type="ORF">XA68_16870</name>
</gene>
<dbReference type="InterPro" id="IPR001144">
    <property type="entry name" value="Enterotoxin_A"/>
</dbReference>
<evidence type="ECO:0000313" key="8">
    <source>
        <dbReference type="EMBL" id="PFH61609.1"/>
    </source>
</evidence>
<evidence type="ECO:0000256" key="3">
    <source>
        <dbReference type="ARBA" id="ARBA00023026"/>
    </source>
</evidence>
<dbReference type="SUPFAM" id="SSF56399">
    <property type="entry name" value="ADP-ribosylation"/>
    <property type="match status" value="2"/>
</dbReference>
<dbReference type="GO" id="GO:0015630">
    <property type="term" value="C:microtubule cytoskeleton"/>
    <property type="evidence" value="ECO:0007669"/>
    <property type="project" value="TreeGrafter"/>
</dbReference>
<proteinExistence type="predicted"/>
<keyword evidence="1" id="KW-0800">Toxin</keyword>
<dbReference type="Proteomes" id="UP000037136">
    <property type="component" value="Unassembled WGS sequence"/>
</dbReference>
<protein>
    <submittedName>
        <fullName evidence="8">Enterotoxin</fullName>
    </submittedName>
</protein>
<evidence type="ECO:0000256" key="2">
    <source>
        <dbReference type="ARBA" id="ARBA00022729"/>
    </source>
</evidence>
<feature type="region of interest" description="Disordered" evidence="6">
    <location>
        <begin position="259"/>
        <end position="284"/>
    </location>
</feature>
<dbReference type="AlphaFoldDB" id="A0A2A9PJR0"/>
<feature type="signal peptide" evidence="7">
    <location>
        <begin position="1"/>
        <end position="20"/>
    </location>
</feature>
<feature type="chain" id="PRO_5012450987" evidence="7">
    <location>
        <begin position="21"/>
        <end position="757"/>
    </location>
</feature>
<dbReference type="STRING" id="268505.A0A2A9PJR0"/>
<keyword evidence="5" id="KW-1015">Disulfide bond</keyword>
<keyword evidence="9" id="KW-1185">Reference proteome</keyword>
<dbReference type="InterPro" id="IPR051483">
    <property type="entry name" value="MAP7_domain-containing"/>
</dbReference>
<evidence type="ECO:0000256" key="7">
    <source>
        <dbReference type="SAM" id="SignalP"/>
    </source>
</evidence>
<evidence type="ECO:0000256" key="5">
    <source>
        <dbReference type="ARBA" id="ARBA00023157"/>
    </source>
</evidence>
<evidence type="ECO:0000313" key="9">
    <source>
        <dbReference type="Proteomes" id="UP000037136"/>
    </source>
</evidence>
<dbReference type="GO" id="GO:0090729">
    <property type="term" value="F:toxin activity"/>
    <property type="evidence" value="ECO:0007669"/>
    <property type="project" value="UniProtKB-KW"/>
</dbReference>
<keyword evidence="3" id="KW-0843">Virulence</keyword>
<organism evidence="8 9">
    <name type="scientific">Ophiocordyceps unilateralis</name>
    <name type="common">Zombie-ant fungus</name>
    <name type="synonym">Torrubia unilateralis</name>
    <dbReference type="NCBI Taxonomy" id="268505"/>
    <lineage>
        <taxon>Eukaryota</taxon>
        <taxon>Fungi</taxon>
        <taxon>Dikarya</taxon>
        <taxon>Ascomycota</taxon>
        <taxon>Pezizomycotina</taxon>
        <taxon>Sordariomycetes</taxon>
        <taxon>Hypocreomycetidae</taxon>
        <taxon>Hypocreales</taxon>
        <taxon>Ophiocordycipitaceae</taxon>
        <taxon>Ophiocordyceps</taxon>
    </lineage>
</organism>